<comment type="caution">
    <text evidence="2">The sequence shown here is derived from an EMBL/GenBank/DDBJ whole genome shotgun (WGS) entry which is preliminary data.</text>
</comment>
<keyword evidence="3" id="KW-1185">Reference proteome</keyword>
<evidence type="ECO:0000313" key="2">
    <source>
        <dbReference type="EMBL" id="KAK7313214.1"/>
    </source>
</evidence>
<dbReference type="Proteomes" id="UP001367508">
    <property type="component" value="Unassembled WGS sequence"/>
</dbReference>
<dbReference type="AlphaFoldDB" id="A0AAN9KAC2"/>
<protein>
    <submittedName>
        <fullName evidence="2">Uncharacterized protein</fullName>
    </submittedName>
</protein>
<proteinExistence type="predicted"/>
<gene>
    <name evidence="2" type="ORF">VNO77_37755</name>
</gene>
<evidence type="ECO:0000313" key="3">
    <source>
        <dbReference type="Proteomes" id="UP001367508"/>
    </source>
</evidence>
<organism evidence="2 3">
    <name type="scientific">Canavalia gladiata</name>
    <name type="common">Sword bean</name>
    <name type="synonym">Dolichos gladiatus</name>
    <dbReference type="NCBI Taxonomy" id="3824"/>
    <lineage>
        <taxon>Eukaryota</taxon>
        <taxon>Viridiplantae</taxon>
        <taxon>Streptophyta</taxon>
        <taxon>Embryophyta</taxon>
        <taxon>Tracheophyta</taxon>
        <taxon>Spermatophyta</taxon>
        <taxon>Magnoliopsida</taxon>
        <taxon>eudicotyledons</taxon>
        <taxon>Gunneridae</taxon>
        <taxon>Pentapetalae</taxon>
        <taxon>rosids</taxon>
        <taxon>fabids</taxon>
        <taxon>Fabales</taxon>
        <taxon>Fabaceae</taxon>
        <taxon>Papilionoideae</taxon>
        <taxon>50 kb inversion clade</taxon>
        <taxon>NPAAA clade</taxon>
        <taxon>indigoferoid/millettioid clade</taxon>
        <taxon>Phaseoleae</taxon>
        <taxon>Canavalia</taxon>
    </lineage>
</organism>
<feature type="compositionally biased region" description="Polar residues" evidence="1">
    <location>
        <begin position="93"/>
        <end position="105"/>
    </location>
</feature>
<name>A0AAN9KAC2_CANGL</name>
<accession>A0AAN9KAC2</accession>
<evidence type="ECO:0000256" key="1">
    <source>
        <dbReference type="SAM" id="MobiDB-lite"/>
    </source>
</evidence>
<reference evidence="2 3" key="1">
    <citation type="submission" date="2024-01" db="EMBL/GenBank/DDBJ databases">
        <title>The genomes of 5 underutilized Papilionoideae crops provide insights into root nodulation and disease resistanc.</title>
        <authorList>
            <person name="Jiang F."/>
        </authorList>
    </citation>
    <scope>NUCLEOTIDE SEQUENCE [LARGE SCALE GENOMIC DNA]</scope>
    <source>
        <strain evidence="2">LVBAO_FW01</strain>
        <tissue evidence="2">Leaves</tissue>
    </source>
</reference>
<dbReference type="EMBL" id="JAYMYQ010000009">
    <property type="protein sequence ID" value="KAK7313214.1"/>
    <property type="molecule type" value="Genomic_DNA"/>
</dbReference>
<feature type="region of interest" description="Disordered" evidence="1">
    <location>
        <begin position="65"/>
        <end position="105"/>
    </location>
</feature>
<sequence>MGKVQNVAPGVRRLWRRVRTRGLQPLHPTYLVCHGSSLSDLYKQGQYWHIPQAASPIDPTLFFRPSFDRKANEEPTSTSVTPKELEDPLWSQKGASDPQSLFPSH</sequence>